<comment type="caution">
    <text evidence="7">The sequence shown here is derived from an EMBL/GenBank/DDBJ whole genome shotgun (WGS) entry which is preliminary data.</text>
</comment>
<evidence type="ECO:0000256" key="3">
    <source>
        <dbReference type="ARBA" id="ARBA00023212"/>
    </source>
</evidence>
<dbReference type="GO" id="GO:1903724">
    <property type="term" value="P:positive regulation of centriole elongation"/>
    <property type="evidence" value="ECO:0007669"/>
    <property type="project" value="TreeGrafter"/>
</dbReference>
<comment type="similarity">
    <text evidence="4">Belongs to the PPP1R35 family.</text>
</comment>
<dbReference type="GO" id="GO:0019902">
    <property type="term" value="F:phosphatase binding"/>
    <property type="evidence" value="ECO:0007669"/>
    <property type="project" value="InterPro"/>
</dbReference>
<keyword evidence="8" id="KW-1185">Reference proteome</keyword>
<dbReference type="PANTHER" id="PTHR28625">
    <property type="entry name" value="PROTEIN PHOSPHATASE 1 REGULATORY SUBUNIT 35"/>
    <property type="match status" value="1"/>
</dbReference>
<evidence type="ECO:0000256" key="4">
    <source>
        <dbReference type="ARBA" id="ARBA00029452"/>
    </source>
</evidence>
<proteinExistence type="inferred from homology"/>
<dbReference type="AlphaFoldDB" id="A0AAV7KPC5"/>
<gene>
    <name evidence="7" type="ORF">NDU88_000216</name>
</gene>
<dbReference type="Pfam" id="PF15503">
    <property type="entry name" value="PPP1R35_C"/>
    <property type="match status" value="1"/>
</dbReference>
<dbReference type="GO" id="GO:0045724">
    <property type="term" value="P:positive regulation of cilium assembly"/>
    <property type="evidence" value="ECO:0007669"/>
    <property type="project" value="TreeGrafter"/>
</dbReference>
<evidence type="ECO:0000256" key="5">
    <source>
        <dbReference type="SAM" id="MobiDB-lite"/>
    </source>
</evidence>
<dbReference type="GO" id="GO:0005814">
    <property type="term" value="C:centriole"/>
    <property type="evidence" value="ECO:0007669"/>
    <property type="project" value="UniProtKB-SubCell"/>
</dbReference>
<keyword evidence="2" id="KW-0963">Cytoplasm</keyword>
<feature type="region of interest" description="Disordered" evidence="5">
    <location>
        <begin position="1"/>
        <end position="58"/>
    </location>
</feature>
<dbReference type="PANTHER" id="PTHR28625:SF1">
    <property type="entry name" value="PROTEIN PHOSPHATASE 1 REGULATORY SUBUNIT 35"/>
    <property type="match status" value="1"/>
</dbReference>
<dbReference type="InterPro" id="IPR029135">
    <property type="entry name" value="PPP1R35_C"/>
</dbReference>
<evidence type="ECO:0000313" key="8">
    <source>
        <dbReference type="Proteomes" id="UP001066276"/>
    </source>
</evidence>
<evidence type="ECO:0000259" key="6">
    <source>
        <dbReference type="Pfam" id="PF15503"/>
    </source>
</evidence>
<feature type="domain" description="Protein phosphatase 1 regulatory subunit 35 C-terminal" evidence="6">
    <location>
        <begin position="213"/>
        <end position="353"/>
    </location>
</feature>
<evidence type="ECO:0000256" key="1">
    <source>
        <dbReference type="ARBA" id="ARBA00004114"/>
    </source>
</evidence>
<evidence type="ECO:0000256" key="2">
    <source>
        <dbReference type="ARBA" id="ARBA00022490"/>
    </source>
</evidence>
<dbReference type="InterPro" id="IPR033590">
    <property type="entry name" value="PPP1R35"/>
</dbReference>
<accession>A0AAV7KPC5</accession>
<feature type="compositionally biased region" description="Basic residues" evidence="5">
    <location>
        <begin position="94"/>
        <end position="104"/>
    </location>
</feature>
<organism evidence="7 8">
    <name type="scientific">Pleurodeles waltl</name>
    <name type="common">Iberian ribbed newt</name>
    <dbReference type="NCBI Taxonomy" id="8319"/>
    <lineage>
        <taxon>Eukaryota</taxon>
        <taxon>Metazoa</taxon>
        <taxon>Chordata</taxon>
        <taxon>Craniata</taxon>
        <taxon>Vertebrata</taxon>
        <taxon>Euteleostomi</taxon>
        <taxon>Amphibia</taxon>
        <taxon>Batrachia</taxon>
        <taxon>Caudata</taxon>
        <taxon>Salamandroidea</taxon>
        <taxon>Salamandridae</taxon>
        <taxon>Pleurodelinae</taxon>
        <taxon>Pleurodeles</taxon>
    </lineage>
</organism>
<evidence type="ECO:0000313" key="7">
    <source>
        <dbReference type="EMBL" id="KAJ1079994.1"/>
    </source>
</evidence>
<protein>
    <recommendedName>
        <fullName evidence="6">Protein phosphatase 1 regulatory subunit 35 C-terminal domain-containing protein</fullName>
    </recommendedName>
</protein>
<keyword evidence="3" id="KW-0206">Cytoskeleton</keyword>
<reference evidence="7" key="1">
    <citation type="journal article" date="2022" name="bioRxiv">
        <title>Sequencing and chromosome-scale assembly of the giantPleurodeles waltlgenome.</title>
        <authorList>
            <person name="Brown T."/>
            <person name="Elewa A."/>
            <person name="Iarovenko S."/>
            <person name="Subramanian E."/>
            <person name="Araus A.J."/>
            <person name="Petzold A."/>
            <person name="Susuki M."/>
            <person name="Suzuki K.-i.T."/>
            <person name="Hayashi T."/>
            <person name="Toyoda A."/>
            <person name="Oliveira C."/>
            <person name="Osipova E."/>
            <person name="Leigh N.D."/>
            <person name="Simon A."/>
            <person name="Yun M.H."/>
        </authorList>
    </citation>
    <scope>NUCLEOTIDE SEQUENCE</scope>
    <source>
        <strain evidence="7">20211129_DDA</strain>
        <tissue evidence="7">Liver</tissue>
    </source>
</reference>
<dbReference type="EMBL" id="JANPWB010000016">
    <property type="protein sequence ID" value="KAJ1079994.1"/>
    <property type="molecule type" value="Genomic_DNA"/>
</dbReference>
<feature type="region of interest" description="Disordered" evidence="5">
    <location>
        <begin position="88"/>
        <end position="135"/>
    </location>
</feature>
<sequence>METESGARGDDVTGRAPSLNGPRGKGSRTGSEVNTLMVTPGVSAHSLGNRDEATPQPLAGSVIRAEAVSELDISMTPEKLGCGILKRPEESKLDRRKASRRQVRFHLNETQEESSVPTNHDLTPETPDKEDVCRPVPISVVPESKKPGVWDLQQVINPAAVFASRDSKAIRKEGIRPGKGKVMKPTSMSKHAAVPLELPSVTDQGESCALSTPEYNTTLALGQEMLEAVQKDFDVKRAVEEQLKKSSVTRQSLDLKVGEGMNIPKDQQLYQGLVSLDVSVEQVLSSAVQKIQLAKPRSDFKKESGVEAPNLMMFYKPSEVFCEMPYLATEGLPPLKLQARVKPQRTAFDMYRKLQEWDE</sequence>
<feature type="compositionally biased region" description="Basic and acidic residues" evidence="5">
    <location>
        <begin position="1"/>
        <end position="13"/>
    </location>
</feature>
<comment type="subcellular location">
    <subcellularLocation>
        <location evidence="1">Cytoplasm</location>
        <location evidence="1">Cytoskeleton</location>
        <location evidence="1">Microtubule organizing center</location>
        <location evidence="1">Centrosome</location>
        <location evidence="1">Centriole</location>
    </subcellularLocation>
</comment>
<name>A0AAV7KPC5_PLEWA</name>
<feature type="compositionally biased region" description="Basic and acidic residues" evidence="5">
    <location>
        <begin position="122"/>
        <end position="133"/>
    </location>
</feature>
<feature type="compositionally biased region" description="Polar residues" evidence="5">
    <location>
        <begin position="28"/>
        <end position="37"/>
    </location>
</feature>
<dbReference type="Proteomes" id="UP001066276">
    <property type="component" value="Chromosome 12"/>
</dbReference>